<organism evidence="3 4">
    <name type="scientific">Durusdinium trenchii</name>
    <dbReference type="NCBI Taxonomy" id="1381693"/>
    <lineage>
        <taxon>Eukaryota</taxon>
        <taxon>Sar</taxon>
        <taxon>Alveolata</taxon>
        <taxon>Dinophyceae</taxon>
        <taxon>Suessiales</taxon>
        <taxon>Symbiodiniaceae</taxon>
        <taxon>Durusdinium</taxon>
    </lineage>
</organism>
<proteinExistence type="predicted"/>
<feature type="region of interest" description="Disordered" evidence="1">
    <location>
        <begin position="249"/>
        <end position="300"/>
    </location>
</feature>
<dbReference type="Proteomes" id="UP001642484">
    <property type="component" value="Unassembled WGS sequence"/>
</dbReference>
<gene>
    <name evidence="3" type="ORF">CCMP2556_LOCUS47911</name>
</gene>
<reference evidence="3 4" key="1">
    <citation type="submission" date="2024-02" db="EMBL/GenBank/DDBJ databases">
        <authorList>
            <person name="Chen Y."/>
            <person name="Shah S."/>
            <person name="Dougan E. K."/>
            <person name="Thang M."/>
            <person name="Chan C."/>
        </authorList>
    </citation>
    <scope>NUCLEOTIDE SEQUENCE [LARGE SCALE GENOMIC DNA]</scope>
</reference>
<feature type="chain" id="PRO_5046020194" evidence="2">
    <location>
        <begin position="28"/>
        <end position="363"/>
    </location>
</feature>
<evidence type="ECO:0000313" key="4">
    <source>
        <dbReference type="Proteomes" id="UP001642484"/>
    </source>
</evidence>
<accession>A0ABP0RLZ8</accession>
<protein>
    <submittedName>
        <fullName evidence="3">Uncharacterized protein</fullName>
    </submittedName>
</protein>
<evidence type="ECO:0000313" key="3">
    <source>
        <dbReference type="EMBL" id="CAK9101643.1"/>
    </source>
</evidence>
<comment type="caution">
    <text evidence="3">The sequence shown here is derived from an EMBL/GenBank/DDBJ whole genome shotgun (WGS) entry which is preliminary data.</text>
</comment>
<keyword evidence="2" id="KW-0732">Signal</keyword>
<feature type="signal peptide" evidence="2">
    <location>
        <begin position="1"/>
        <end position="27"/>
    </location>
</feature>
<evidence type="ECO:0000256" key="2">
    <source>
        <dbReference type="SAM" id="SignalP"/>
    </source>
</evidence>
<evidence type="ECO:0000256" key="1">
    <source>
        <dbReference type="SAM" id="MobiDB-lite"/>
    </source>
</evidence>
<feature type="compositionally biased region" description="Basic and acidic residues" evidence="1">
    <location>
        <begin position="249"/>
        <end position="290"/>
    </location>
</feature>
<name>A0ABP0RLZ8_9DINO</name>
<keyword evidence="4" id="KW-1185">Reference proteome</keyword>
<sequence>MGRGVENWFCGGALIWLVLLCVEGGASDDLVVRQSHGKGAKRPKGALAVSRDIERRVVEAGGNTEGVMVVSLSWASADDLDLHVVLPGGEEISYKRKKAAGGELDVDMCVQGRHSGKCAERPVENVVFDYEPPAGRYKIFVQNFNYHLNTLPENMQVARMQEGIKTSKEERELRLSQNRPVLFDLLVKVHGVKKLFEGLCTPTGKTLASSDVRVIEFDYDPQEESFTTDFEASPSPECTQYTEKLKLAAPEKRRSLPGRDAKVTSVEQKNRDRGGKGAGKTDGKGRDAKRSAALQAVRSAPESLSSKPVWSLGLEDTEQPVNVLLCGCKCVFKKETAWFHQHAFHCRIPYTSVYHALPTVQLF</sequence>
<dbReference type="EMBL" id="CAXAMN010026251">
    <property type="protein sequence ID" value="CAK9101643.1"/>
    <property type="molecule type" value="Genomic_DNA"/>
</dbReference>